<accession>A0AAV4T6X1</accession>
<evidence type="ECO:0000313" key="2">
    <source>
        <dbReference type="Proteomes" id="UP001054837"/>
    </source>
</evidence>
<dbReference type="AlphaFoldDB" id="A0AAV4T6X1"/>
<keyword evidence="2" id="KW-1185">Reference proteome</keyword>
<organism evidence="1 2">
    <name type="scientific">Caerostris darwini</name>
    <dbReference type="NCBI Taxonomy" id="1538125"/>
    <lineage>
        <taxon>Eukaryota</taxon>
        <taxon>Metazoa</taxon>
        <taxon>Ecdysozoa</taxon>
        <taxon>Arthropoda</taxon>
        <taxon>Chelicerata</taxon>
        <taxon>Arachnida</taxon>
        <taxon>Araneae</taxon>
        <taxon>Araneomorphae</taxon>
        <taxon>Entelegynae</taxon>
        <taxon>Araneoidea</taxon>
        <taxon>Araneidae</taxon>
        <taxon>Caerostris</taxon>
    </lineage>
</organism>
<reference evidence="1 2" key="1">
    <citation type="submission" date="2021-06" db="EMBL/GenBank/DDBJ databases">
        <title>Caerostris darwini draft genome.</title>
        <authorList>
            <person name="Kono N."/>
            <person name="Arakawa K."/>
        </authorList>
    </citation>
    <scope>NUCLEOTIDE SEQUENCE [LARGE SCALE GENOMIC DNA]</scope>
</reference>
<gene>
    <name evidence="1" type="ORF">CDAR_389121</name>
</gene>
<protein>
    <submittedName>
        <fullName evidence="1">Uncharacterized protein</fullName>
    </submittedName>
</protein>
<evidence type="ECO:0000313" key="1">
    <source>
        <dbReference type="EMBL" id="GIY41167.1"/>
    </source>
</evidence>
<proteinExistence type="predicted"/>
<name>A0AAV4T6X1_9ARAC</name>
<comment type="caution">
    <text evidence="1">The sequence shown here is derived from an EMBL/GenBank/DDBJ whole genome shotgun (WGS) entry which is preliminary data.</text>
</comment>
<dbReference type="Proteomes" id="UP001054837">
    <property type="component" value="Unassembled WGS sequence"/>
</dbReference>
<sequence>MSQCPLCCPLFSFYPAFLSSFLHFQRMSQCVSCSFPLFSFILHFQRMSQCPLCVLALCFLYPVSVSALRSLALFHCFLLSCIFRGCPSVRSAVSCSFPLFSFILHFQRMSLALFHCFLLSCIFRGCPSVRSAVSCSFPLFSFILHFQRMSQCPLCCLLLFSIVFFYPAFSEDVPVSALRSLALFHCFLLSCIFRGCPSVRSAVSCSFPLFSFILHFQRMSQCPLCCLLLFSIVFFYPAFSEDVPVSALLSLALFHCFLLSCIFRGCPSVRSAVSCSFPLFSFILHFQRMSQCPLCCLLHFSFPLFSFILHFQRMSQCFCHCSFPFFYPAFSEDVPVSALRSLALFHCFLLSCIFRGCPSVRSAVSCSFPLFFLSCIFRGCPSVRSAVSCSFPLFSFILHFQRMSQCPLCCLLLFSIVFFYPAFSEDVPVSALRSLALFHCFLLSCIFRGCPSVRSAVSLMSQCPLCGPCSFPLFSFILHFQRMSQCPLSVSCSFPLFSFYPAFSEDVQCPLCGLLLFSIVFFYPAFSEDVPVSALRSLALFHCFLLSCIFRGCPSVSVSCSFPLFSFILHFQRMSQCPLCGLLLFSIVFFYPAFSEDVPVSALRSLALFPPLSALAYSRVNGTLIL</sequence>
<dbReference type="EMBL" id="BPLQ01009037">
    <property type="protein sequence ID" value="GIY41167.1"/>
    <property type="molecule type" value="Genomic_DNA"/>
</dbReference>